<dbReference type="Gene3D" id="3.40.50.2300">
    <property type="match status" value="1"/>
</dbReference>
<proteinExistence type="predicted"/>
<feature type="domain" description="PAC" evidence="10">
    <location>
        <begin position="85"/>
        <end position="137"/>
    </location>
</feature>
<feature type="domain" description="Response regulatory" evidence="8">
    <location>
        <begin position="504"/>
        <end position="619"/>
    </location>
</feature>
<feature type="modified residue" description="4-aspartylphosphate" evidence="6">
    <location>
        <position position="553"/>
    </location>
</feature>
<evidence type="ECO:0000256" key="3">
    <source>
        <dbReference type="ARBA" id="ARBA00022553"/>
    </source>
</evidence>
<dbReference type="AlphaFoldDB" id="A0A2S7IPS6"/>
<dbReference type="InterPro" id="IPR005467">
    <property type="entry name" value="His_kinase_dom"/>
</dbReference>
<dbReference type="Gene3D" id="3.30.450.20">
    <property type="entry name" value="PAS domain"/>
    <property type="match status" value="2"/>
</dbReference>
<dbReference type="Pfam" id="PF00072">
    <property type="entry name" value="Response_reg"/>
    <property type="match status" value="1"/>
</dbReference>
<keyword evidence="4" id="KW-0808">Transferase</keyword>
<dbReference type="NCBIfam" id="TIGR00229">
    <property type="entry name" value="sensory_box"/>
    <property type="match status" value="2"/>
</dbReference>
<dbReference type="GO" id="GO:0006355">
    <property type="term" value="P:regulation of DNA-templated transcription"/>
    <property type="evidence" value="ECO:0007669"/>
    <property type="project" value="InterPro"/>
</dbReference>
<dbReference type="SUPFAM" id="SSF47384">
    <property type="entry name" value="Homodimeric domain of signal transducing histidine kinase"/>
    <property type="match status" value="1"/>
</dbReference>
<evidence type="ECO:0000313" key="11">
    <source>
        <dbReference type="EMBL" id="PQA59669.1"/>
    </source>
</evidence>
<dbReference type="InterPro" id="IPR011006">
    <property type="entry name" value="CheY-like_superfamily"/>
</dbReference>
<dbReference type="CDD" id="cd17580">
    <property type="entry name" value="REC_2_DhkD-like"/>
    <property type="match status" value="1"/>
</dbReference>
<accession>A0A2S7IPS6</accession>
<feature type="domain" description="Histidine kinase" evidence="7">
    <location>
        <begin position="266"/>
        <end position="484"/>
    </location>
</feature>
<evidence type="ECO:0000259" key="10">
    <source>
        <dbReference type="PROSITE" id="PS50113"/>
    </source>
</evidence>
<evidence type="ECO:0000259" key="7">
    <source>
        <dbReference type="PROSITE" id="PS50109"/>
    </source>
</evidence>
<dbReference type="InterPro" id="IPR003594">
    <property type="entry name" value="HATPase_dom"/>
</dbReference>
<dbReference type="InterPro" id="IPR000014">
    <property type="entry name" value="PAS"/>
</dbReference>
<dbReference type="PANTHER" id="PTHR43547">
    <property type="entry name" value="TWO-COMPONENT HISTIDINE KINASE"/>
    <property type="match status" value="1"/>
</dbReference>
<evidence type="ECO:0000256" key="6">
    <source>
        <dbReference type="PROSITE-ProRule" id="PRU00169"/>
    </source>
</evidence>
<dbReference type="SUPFAM" id="SSF55874">
    <property type="entry name" value="ATPase domain of HSP90 chaperone/DNA topoisomerase II/histidine kinase"/>
    <property type="match status" value="1"/>
</dbReference>
<comment type="catalytic activity">
    <reaction evidence="1">
        <text>ATP + protein L-histidine = ADP + protein N-phospho-L-histidine.</text>
        <dbReference type="EC" id="2.7.13.3"/>
    </reaction>
</comment>
<gene>
    <name evidence="11" type="ORF">C5O19_08560</name>
</gene>
<evidence type="ECO:0000259" key="8">
    <source>
        <dbReference type="PROSITE" id="PS50110"/>
    </source>
</evidence>
<dbReference type="InterPro" id="IPR036890">
    <property type="entry name" value="HATPase_C_sf"/>
</dbReference>
<dbReference type="EC" id="2.7.13.3" evidence="2"/>
<dbReference type="RefSeq" id="WP_104711335.1">
    <property type="nucleotide sequence ID" value="NZ_PTRA01000001.1"/>
</dbReference>
<dbReference type="InterPro" id="IPR004358">
    <property type="entry name" value="Sig_transdc_His_kin-like_C"/>
</dbReference>
<dbReference type="Gene3D" id="3.30.565.10">
    <property type="entry name" value="Histidine kinase-like ATPase, C-terminal domain"/>
    <property type="match status" value="1"/>
</dbReference>
<comment type="caution">
    <text evidence="11">The sequence shown here is derived from an EMBL/GenBank/DDBJ whole genome shotgun (WGS) entry which is preliminary data.</text>
</comment>
<dbReference type="GO" id="GO:0000155">
    <property type="term" value="F:phosphorelay sensor kinase activity"/>
    <property type="evidence" value="ECO:0007669"/>
    <property type="project" value="InterPro"/>
</dbReference>
<dbReference type="EMBL" id="PTRA01000001">
    <property type="protein sequence ID" value="PQA59669.1"/>
    <property type="molecule type" value="Genomic_DNA"/>
</dbReference>
<dbReference type="Pfam" id="PF08448">
    <property type="entry name" value="PAS_4"/>
    <property type="match status" value="1"/>
</dbReference>
<sequence length="619" mass="69511">MNTRDQSTPKEALRRFIFESAKDYAILTLDLDRRVTSWSTGAEALLGWKEEEIIGQLGDLFFVPEDRAQGAPQQEAEKALTEGQAENERWHLRKDQSRFYGSGMTTPLLNEQGLVIGLTKVMRDLTAQKQAEDALKEAHERMIDILESTTDAFYALDAQFHFTYVNAKAAQLWGRDRNTLLGKHSWTEFPNAVGSESYRKHYEVLETGKSAQFETMSPLVATWIDVNIFLSKGGGLSVFFRDITVRKQAQQALQEANRRKDEFLAMLAHELRNPMATLRNGLQILSMTDSTSIQTRTVVERMSRQTDHLVRMVDELLDVSRISQGKIHLQKERVNLVELVRQGVDSVSHLFQEKHQTLQVRLPNEPIEIEGDATRLVQVIINLLNNATRYTPEQGQIVLTLEHQGGEVVFRVEDNGIGLEPDQLSAIFDLFVQVDNSLARAKGGLGIGLTLVKRLVEKHGGKVEAQSKGLGQGSTFSVYLPTWTRAGGLRSEQAGAKTELTRRRILLIDDNADATYTLGMLLEIKGYEVHTINSGIAGLQVAQSLSPDVILLDIGMPDMDGYETCRQIRQQPWGHDLFIVAVSGYGQDEDKQKAEEAGFNRHLTKPVDFETLLQLLNSL</sequence>
<evidence type="ECO:0000256" key="1">
    <source>
        <dbReference type="ARBA" id="ARBA00000085"/>
    </source>
</evidence>
<dbReference type="PROSITE" id="PS50110">
    <property type="entry name" value="RESPONSE_REGULATORY"/>
    <property type="match status" value="1"/>
</dbReference>
<dbReference type="InterPro" id="IPR036097">
    <property type="entry name" value="HisK_dim/P_sf"/>
</dbReference>
<dbReference type="SMART" id="SM00387">
    <property type="entry name" value="HATPase_c"/>
    <property type="match status" value="1"/>
</dbReference>
<organism evidence="11 12">
    <name type="scientific">Siphonobacter curvatus</name>
    <dbReference type="NCBI Taxonomy" id="2094562"/>
    <lineage>
        <taxon>Bacteria</taxon>
        <taxon>Pseudomonadati</taxon>
        <taxon>Bacteroidota</taxon>
        <taxon>Cytophagia</taxon>
        <taxon>Cytophagales</taxon>
        <taxon>Cytophagaceae</taxon>
        <taxon>Siphonobacter</taxon>
    </lineage>
</organism>
<dbReference type="CDD" id="cd00130">
    <property type="entry name" value="PAS"/>
    <property type="match status" value="2"/>
</dbReference>
<dbReference type="Proteomes" id="UP000239590">
    <property type="component" value="Unassembled WGS sequence"/>
</dbReference>
<dbReference type="FunFam" id="3.30.565.10:FF:000006">
    <property type="entry name" value="Sensor histidine kinase WalK"/>
    <property type="match status" value="1"/>
</dbReference>
<dbReference type="InterPro" id="IPR013767">
    <property type="entry name" value="PAS_fold"/>
</dbReference>
<dbReference type="OrthoDB" id="9808408at2"/>
<dbReference type="PANTHER" id="PTHR43547:SF2">
    <property type="entry name" value="HYBRID SIGNAL TRANSDUCTION HISTIDINE KINASE C"/>
    <property type="match status" value="1"/>
</dbReference>
<dbReference type="InterPro" id="IPR001789">
    <property type="entry name" value="Sig_transdc_resp-reg_receiver"/>
</dbReference>
<protein>
    <recommendedName>
        <fullName evidence="2">histidine kinase</fullName>
        <ecNumber evidence="2">2.7.13.3</ecNumber>
    </recommendedName>
</protein>
<name>A0A2S7IPS6_9BACT</name>
<evidence type="ECO:0000256" key="5">
    <source>
        <dbReference type="ARBA" id="ARBA00022777"/>
    </source>
</evidence>
<dbReference type="Pfam" id="PF00989">
    <property type="entry name" value="PAS"/>
    <property type="match status" value="1"/>
</dbReference>
<dbReference type="InterPro" id="IPR035965">
    <property type="entry name" value="PAS-like_dom_sf"/>
</dbReference>
<reference evidence="12" key="1">
    <citation type="submission" date="2018-02" db="EMBL/GenBank/DDBJ databases">
        <title>Genome sequencing of Solimonas sp. HR-BB.</title>
        <authorList>
            <person name="Lee Y."/>
            <person name="Jeon C.O."/>
        </authorList>
    </citation>
    <scope>NUCLEOTIDE SEQUENCE [LARGE SCALE GENOMIC DNA]</scope>
    <source>
        <strain evidence="12">HR-U</strain>
    </source>
</reference>
<evidence type="ECO:0000256" key="2">
    <source>
        <dbReference type="ARBA" id="ARBA00012438"/>
    </source>
</evidence>
<dbReference type="Pfam" id="PF02518">
    <property type="entry name" value="HATPase_c"/>
    <property type="match status" value="1"/>
</dbReference>
<evidence type="ECO:0000256" key="4">
    <source>
        <dbReference type="ARBA" id="ARBA00022679"/>
    </source>
</evidence>
<keyword evidence="12" id="KW-1185">Reference proteome</keyword>
<dbReference type="PROSITE" id="PS50112">
    <property type="entry name" value="PAS"/>
    <property type="match status" value="2"/>
</dbReference>
<dbReference type="PROSITE" id="PS50109">
    <property type="entry name" value="HIS_KIN"/>
    <property type="match status" value="1"/>
</dbReference>
<dbReference type="Gene3D" id="1.10.287.130">
    <property type="match status" value="1"/>
</dbReference>
<dbReference type="SMART" id="SM00388">
    <property type="entry name" value="HisKA"/>
    <property type="match status" value="1"/>
</dbReference>
<dbReference type="SMART" id="SM00091">
    <property type="entry name" value="PAS"/>
    <property type="match status" value="2"/>
</dbReference>
<feature type="domain" description="PAS" evidence="9">
    <location>
        <begin position="10"/>
        <end position="83"/>
    </location>
</feature>
<dbReference type="InterPro" id="IPR000700">
    <property type="entry name" value="PAS-assoc_C"/>
</dbReference>
<dbReference type="InterPro" id="IPR013656">
    <property type="entry name" value="PAS_4"/>
</dbReference>
<dbReference type="PRINTS" id="PR00344">
    <property type="entry name" value="BCTRLSENSOR"/>
</dbReference>
<keyword evidence="3 6" id="KW-0597">Phosphoprotein</keyword>
<evidence type="ECO:0000259" key="9">
    <source>
        <dbReference type="PROSITE" id="PS50112"/>
    </source>
</evidence>
<dbReference type="SMART" id="SM00448">
    <property type="entry name" value="REC"/>
    <property type="match status" value="1"/>
</dbReference>
<dbReference type="InterPro" id="IPR003661">
    <property type="entry name" value="HisK_dim/P_dom"/>
</dbReference>
<feature type="domain" description="PAS" evidence="9">
    <location>
        <begin position="138"/>
        <end position="189"/>
    </location>
</feature>
<evidence type="ECO:0000313" key="12">
    <source>
        <dbReference type="Proteomes" id="UP000239590"/>
    </source>
</evidence>
<keyword evidence="5 11" id="KW-0418">Kinase</keyword>
<dbReference type="CDD" id="cd00082">
    <property type="entry name" value="HisKA"/>
    <property type="match status" value="1"/>
</dbReference>
<dbReference type="SUPFAM" id="SSF52172">
    <property type="entry name" value="CheY-like"/>
    <property type="match status" value="1"/>
</dbReference>
<dbReference type="Pfam" id="PF00512">
    <property type="entry name" value="HisKA"/>
    <property type="match status" value="1"/>
</dbReference>
<dbReference type="PROSITE" id="PS50113">
    <property type="entry name" value="PAC"/>
    <property type="match status" value="1"/>
</dbReference>
<dbReference type="SUPFAM" id="SSF55785">
    <property type="entry name" value="PYP-like sensor domain (PAS domain)"/>
    <property type="match status" value="2"/>
</dbReference>